<name>A0A833HL19_9FIRM</name>
<dbReference type="Proteomes" id="UP000465601">
    <property type="component" value="Unassembled WGS sequence"/>
</dbReference>
<organism evidence="1 2">
    <name type="scientific">Alkaliphilus serpentinus</name>
    <dbReference type="NCBI Taxonomy" id="1482731"/>
    <lineage>
        <taxon>Bacteria</taxon>
        <taxon>Bacillati</taxon>
        <taxon>Bacillota</taxon>
        <taxon>Clostridia</taxon>
        <taxon>Peptostreptococcales</taxon>
        <taxon>Natronincolaceae</taxon>
        <taxon>Alkaliphilus</taxon>
    </lineage>
</organism>
<dbReference type="SUPFAM" id="SSF81301">
    <property type="entry name" value="Nucleotidyltransferase"/>
    <property type="match status" value="1"/>
</dbReference>
<dbReference type="InterPro" id="IPR043519">
    <property type="entry name" value="NT_sf"/>
</dbReference>
<sequence length="105" mass="12791">MKYINNHTFYHEGDLGIKDREAFGYYELKEFMKHHLYVCTKNSEELKRHIALRDHLRKHKEDREKYSFTKFRAAEKFPEDIDSYMAFKSECINEIYKKCGLLSEN</sequence>
<dbReference type="RefSeq" id="WP_151867306.1">
    <property type="nucleotide sequence ID" value="NZ_WBZB01000075.1"/>
</dbReference>
<proteinExistence type="predicted"/>
<dbReference type="EMBL" id="WBZB01000075">
    <property type="protein sequence ID" value="KAB3524822.1"/>
    <property type="molecule type" value="Genomic_DNA"/>
</dbReference>
<protein>
    <submittedName>
        <fullName evidence="1">GrpB family protein</fullName>
    </submittedName>
</protein>
<dbReference type="OrthoDB" id="9799092at2"/>
<dbReference type="InterPro" id="IPR007344">
    <property type="entry name" value="GrpB/CoaE"/>
</dbReference>
<accession>A0A833HL19</accession>
<keyword evidence="2" id="KW-1185">Reference proteome</keyword>
<evidence type="ECO:0000313" key="1">
    <source>
        <dbReference type="EMBL" id="KAB3524822.1"/>
    </source>
</evidence>
<comment type="caution">
    <text evidence="1">The sequence shown here is derived from an EMBL/GenBank/DDBJ whole genome shotgun (WGS) entry which is preliminary data.</text>
</comment>
<dbReference type="AlphaFoldDB" id="A0A833HL19"/>
<reference evidence="1 2" key="1">
    <citation type="submission" date="2019-10" db="EMBL/GenBank/DDBJ databases">
        <title>Alkaliphilus serpentinus sp. nov. and Alkaliphilus pronyensis sp. nov., two novel anaerobic alkaliphilic species isolated from the serpentinized-hosted hydrothermal field of the Prony Bay (New Caledonia).</title>
        <authorList>
            <person name="Postec A."/>
        </authorList>
    </citation>
    <scope>NUCLEOTIDE SEQUENCE [LARGE SCALE GENOMIC DNA]</scope>
    <source>
        <strain evidence="1 2">LacT</strain>
    </source>
</reference>
<dbReference type="Pfam" id="PF04229">
    <property type="entry name" value="GrpB"/>
    <property type="match status" value="1"/>
</dbReference>
<evidence type="ECO:0000313" key="2">
    <source>
        <dbReference type="Proteomes" id="UP000465601"/>
    </source>
</evidence>
<dbReference type="PANTHER" id="PTHR34822:SF1">
    <property type="entry name" value="GRPB FAMILY PROTEIN"/>
    <property type="match status" value="1"/>
</dbReference>
<dbReference type="Gene3D" id="3.30.460.10">
    <property type="entry name" value="Beta Polymerase, domain 2"/>
    <property type="match status" value="1"/>
</dbReference>
<dbReference type="PANTHER" id="PTHR34822">
    <property type="entry name" value="GRPB DOMAIN PROTEIN (AFU_ORTHOLOGUE AFUA_1G01530)"/>
    <property type="match status" value="1"/>
</dbReference>
<gene>
    <name evidence="1" type="ORF">F8153_15760</name>
</gene>